<feature type="region of interest" description="Disordered" evidence="5">
    <location>
        <begin position="297"/>
        <end position="318"/>
    </location>
</feature>
<proteinExistence type="predicted"/>
<evidence type="ECO:0000313" key="8">
    <source>
        <dbReference type="Proteomes" id="UP000617340"/>
    </source>
</evidence>
<evidence type="ECO:0000256" key="6">
    <source>
        <dbReference type="SAM" id="Phobius"/>
    </source>
</evidence>
<dbReference type="Pfam" id="PF03619">
    <property type="entry name" value="Solute_trans_a"/>
    <property type="match status" value="1"/>
</dbReference>
<keyword evidence="2 6" id="KW-0812">Transmembrane</keyword>
<dbReference type="GO" id="GO:0016020">
    <property type="term" value="C:membrane"/>
    <property type="evidence" value="ECO:0007669"/>
    <property type="project" value="UniProtKB-SubCell"/>
</dbReference>
<evidence type="ECO:0000256" key="5">
    <source>
        <dbReference type="SAM" id="MobiDB-lite"/>
    </source>
</evidence>
<feature type="transmembrane region" description="Helical" evidence="6">
    <location>
        <begin position="99"/>
        <end position="117"/>
    </location>
</feature>
<evidence type="ECO:0008006" key="9">
    <source>
        <dbReference type="Google" id="ProtNLM"/>
    </source>
</evidence>
<comment type="caution">
    <text evidence="7">The sequence shown here is derived from an EMBL/GenBank/DDBJ whole genome shotgun (WGS) entry which is preliminary data.</text>
</comment>
<sequence>MRILENESELSSSAISALVTIRPLLFGLGTFAIVLVCIGAIFSIITLYLAMDATYNVLLQKETGLYKSNVISIFSIYPIASICSLIVIAIPRAQLLSEMVTQVFLTVSLYRLYLLLIDVGRRKVTKAPSLMLKVGPCCCWPCLPFPNLDMIDSRLTWIRLIILQLPVVQGLLYFIMLIMALDEQNTLPTYSEWLQPFLVISILFALYGLTITTKSLHAVAPEAKLNFKTMACQMVLMFSKAQAAIIKILIYTGVFPCRPPLSPKIYANVTQNTLMLIEMLLLCVAARYLYYVDPERKEDSSTTDRPKDKPHNLTNNKDLPEQVSTKIAVVFT</sequence>
<dbReference type="PANTHER" id="PTHR23423">
    <property type="entry name" value="ORGANIC SOLUTE TRANSPORTER-RELATED"/>
    <property type="match status" value="1"/>
</dbReference>
<gene>
    <name evidence="7" type="ORF">HZH68_014722</name>
</gene>
<dbReference type="EMBL" id="JACSDZ010000018">
    <property type="protein sequence ID" value="KAF7383965.1"/>
    <property type="molecule type" value="Genomic_DNA"/>
</dbReference>
<feature type="transmembrane region" description="Helical" evidence="6">
    <location>
        <begin position="234"/>
        <end position="254"/>
    </location>
</feature>
<accession>A0A834J9K8</accession>
<name>A0A834J9K8_VESGE</name>
<feature type="compositionally biased region" description="Basic and acidic residues" evidence="5">
    <location>
        <begin position="297"/>
        <end position="311"/>
    </location>
</feature>
<dbReference type="SMART" id="SM01417">
    <property type="entry name" value="Solute_trans_a"/>
    <property type="match status" value="1"/>
</dbReference>
<keyword evidence="3 6" id="KW-1133">Transmembrane helix</keyword>
<protein>
    <recommendedName>
        <fullName evidence="9">Organic solute transporter alpha-like protein</fullName>
    </recommendedName>
</protein>
<feature type="transmembrane region" description="Helical" evidence="6">
    <location>
        <begin position="193"/>
        <end position="213"/>
    </location>
</feature>
<comment type="subcellular location">
    <subcellularLocation>
        <location evidence="1">Membrane</location>
        <topology evidence="1">Multi-pass membrane protein</topology>
    </subcellularLocation>
</comment>
<evidence type="ECO:0000256" key="4">
    <source>
        <dbReference type="ARBA" id="ARBA00023136"/>
    </source>
</evidence>
<feature type="transmembrane region" description="Helical" evidence="6">
    <location>
        <begin position="160"/>
        <end position="181"/>
    </location>
</feature>
<keyword evidence="8" id="KW-1185">Reference proteome</keyword>
<dbReference type="Proteomes" id="UP000617340">
    <property type="component" value="Unassembled WGS sequence"/>
</dbReference>
<reference evidence="7" key="1">
    <citation type="journal article" date="2020" name="G3 (Bethesda)">
        <title>High-Quality Assemblies for Three Invasive Social Wasps from the &lt;i&gt;Vespula&lt;/i&gt; Genus.</title>
        <authorList>
            <person name="Harrop T.W.R."/>
            <person name="Guhlin J."/>
            <person name="McLaughlin G.M."/>
            <person name="Permina E."/>
            <person name="Stockwell P."/>
            <person name="Gilligan J."/>
            <person name="Le Lec M.F."/>
            <person name="Gruber M.A.M."/>
            <person name="Quinn O."/>
            <person name="Lovegrove M."/>
            <person name="Duncan E.J."/>
            <person name="Remnant E.J."/>
            <person name="Van Eeckhoven J."/>
            <person name="Graham B."/>
            <person name="Knapp R.A."/>
            <person name="Langford K.W."/>
            <person name="Kronenberg Z."/>
            <person name="Press M.O."/>
            <person name="Eacker S.M."/>
            <person name="Wilson-Rankin E.E."/>
            <person name="Purcell J."/>
            <person name="Lester P.J."/>
            <person name="Dearden P.K."/>
        </authorList>
    </citation>
    <scope>NUCLEOTIDE SEQUENCE</scope>
    <source>
        <strain evidence="7">Linc-1</strain>
    </source>
</reference>
<organism evidence="7 8">
    <name type="scientific">Vespula germanica</name>
    <name type="common">German yellow jacket</name>
    <name type="synonym">Paravespula germanica</name>
    <dbReference type="NCBI Taxonomy" id="30212"/>
    <lineage>
        <taxon>Eukaryota</taxon>
        <taxon>Metazoa</taxon>
        <taxon>Ecdysozoa</taxon>
        <taxon>Arthropoda</taxon>
        <taxon>Hexapoda</taxon>
        <taxon>Insecta</taxon>
        <taxon>Pterygota</taxon>
        <taxon>Neoptera</taxon>
        <taxon>Endopterygota</taxon>
        <taxon>Hymenoptera</taxon>
        <taxon>Apocrita</taxon>
        <taxon>Aculeata</taxon>
        <taxon>Vespoidea</taxon>
        <taxon>Vespidae</taxon>
        <taxon>Vespinae</taxon>
        <taxon>Vespula</taxon>
    </lineage>
</organism>
<feature type="transmembrane region" description="Helical" evidence="6">
    <location>
        <begin position="70"/>
        <end position="93"/>
    </location>
</feature>
<feature type="transmembrane region" description="Helical" evidence="6">
    <location>
        <begin position="274"/>
        <end position="292"/>
    </location>
</feature>
<dbReference type="AlphaFoldDB" id="A0A834J9K8"/>
<dbReference type="InterPro" id="IPR005178">
    <property type="entry name" value="Ostalpha/TMEM184C"/>
</dbReference>
<keyword evidence="4 6" id="KW-0472">Membrane</keyword>
<evidence type="ECO:0000256" key="2">
    <source>
        <dbReference type="ARBA" id="ARBA00022692"/>
    </source>
</evidence>
<evidence type="ECO:0000256" key="1">
    <source>
        <dbReference type="ARBA" id="ARBA00004141"/>
    </source>
</evidence>
<evidence type="ECO:0000313" key="7">
    <source>
        <dbReference type="EMBL" id="KAF7383965.1"/>
    </source>
</evidence>
<feature type="transmembrane region" description="Helical" evidence="6">
    <location>
        <begin position="24"/>
        <end position="49"/>
    </location>
</feature>
<evidence type="ECO:0000256" key="3">
    <source>
        <dbReference type="ARBA" id="ARBA00022989"/>
    </source>
</evidence>